<organism evidence="2 3">
    <name type="scientific">Rhodococcoides kroppenstedtii</name>
    <dbReference type="NCBI Taxonomy" id="293050"/>
    <lineage>
        <taxon>Bacteria</taxon>
        <taxon>Bacillati</taxon>
        <taxon>Actinomycetota</taxon>
        <taxon>Actinomycetes</taxon>
        <taxon>Mycobacteriales</taxon>
        <taxon>Nocardiaceae</taxon>
        <taxon>Rhodococcoides</taxon>
    </lineage>
</organism>
<dbReference type="EMBL" id="FOJN01000016">
    <property type="protein sequence ID" value="SFA60934.1"/>
    <property type="molecule type" value="Genomic_DNA"/>
</dbReference>
<keyword evidence="1" id="KW-0812">Transmembrane</keyword>
<reference evidence="2 3" key="1">
    <citation type="submission" date="2016-10" db="EMBL/GenBank/DDBJ databases">
        <authorList>
            <person name="de Groot N.N."/>
        </authorList>
    </citation>
    <scope>NUCLEOTIDE SEQUENCE [LARGE SCALE GENOMIC DNA]</scope>
    <source>
        <strain evidence="2 3">DSM 44908</strain>
    </source>
</reference>
<gene>
    <name evidence="2" type="ORF">SAMN05444374_11668</name>
</gene>
<accession>A0A1I0UA89</accession>
<name>A0A1I0UA89_9NOCA</name>
<sequence>MSARAIPLSINGIEVVEMHRLQDNPKVWTCTMADGGLVVADGEHLSNLIRAGWPTEHDVDPYERFDRLQITPIPELPPIAPGTRRGNLTALAWLVFFGFVFGLVLFAAGGAA</sequence>
<dbReference type="AlphaFoldDB" id="A0A1I0UA89"/>
<evidence type="ECO:0000313" key="2">
    <source>
        <dbReference type="EMBL" id="SFA60934.1"/>
    </source>
</evidence>
<keyword evidence="1" id="KW-0472">Membrane</keyword>
<protein>
    <submittedName>
        <fullName evidence="2">Uncharacterized protein</fullName>
    </submittedName>
</protein>
<proteinExistence type="predicted"/>
<evidence type="ECO:0000256" key="1">
    <source>
        <dbReference type="SAM" id="Phobius"/>
    </source>
</evidence>
<evidence type="ECO:0000313" key="3">
    <source>
        <dbReference type="Proteomes" id="UP000182054"/>
    </source>
</evidence>
<feature type="transmembrane region" description="Helical" evidence="1">
    <location>
        <begin position="90"/>
        <end position="111"/>
    </location>
</feature>
<dbReference type="GeneID" id="85487322"/>
<dbReference type="RefSeq" id="WP_068361640.1">
    <property type="nucleotide sequence ID" value="NZ_FOJN01000016.1"/>
</dbReference>
<dbReference type="Proteomes" id="UP000182054">
    <property type="component" value="Unassembled WGS sequence"/>
</dbReference>
<keyword evidence="1" id="KW-1133">Transmembrane helix</keyword>